<dbReference type="EMBL" id="WIUZ02000003">
    <property type="protein sequence ID" value="KAF9789556.1"/>
    <property type="molecule type" value="Genomic_DNA"/>
</dbReference>
<feature type="transmembrane region" description="Helical" evidence="1">
    <location>
        <begin position="213"/>
        <end position="235"/>
    </location>
</feature>
<keyword evidence="1" id="KW-1133">Transmembrane helix</keyword>
<dbReference type="Pfam" id="PF20151">
    <property type="entry name" value="DUF6533"/>
    <property type="match status" value="1"/>
</dbReference>
<accession>A0A9P6LAP3</accession>
<proteinExistence type="predicted"/>
<feature type="transmembrane region" description="Helical" evidence="1">
    <location>
        <begin position="94"/>
        <end position="112"/>
    </location>
</feature>
<evidence type="ECO:0000313" key="3">
    <source>
        <dbReference type="EMBL" id="KAF9789556.1"/>
    </source>
</evidence>
<feature type="transmembrane region" description="Helical" evidence="1">
    <location>
        <begin position="124"/>
        <end position="147"/>
    </location>
</feature>
<reference evidence="3" key="2">
    <citation type="submission" date="2020-11" db="EMBL/GenBank/DDBJ databases">
        <authorList>
            <consortium name="DOE Joint Genome Institute"/>
            <person name="Kuo A."/>
            <person name="Miyauchi S."/>
            <person name="Kiss E."/>
            <person name="Drula E."/>
            <person name="Kohler A."/>
            <person name="Sanchez-Garcia M."/>
            <person name="Andreopoulos B."/>
            <person name="Barry K.W."/>
            <person name="Bonito G."/>
            <person name="Buee M."/>
            <person name="Carver A."/>
            <person name="Chen C."/>
            <person name="Cichocki N."/>
            <person name="Clum A."/>
            <person name="Culley D."/>
            <person name="Crous P.W."/>
            <person name="Fauchery L."/>
            <person name="Girlanda M."/>
            <person name="Hayes R."/>
            <person name="Keri Z."/>
            <person name="Labutti K."/>
            <person name="Lipzen A."/>
            <person name="Lombard V."/>
            <person name="Magnuson J."/>
            <person name="Maillard F."/>
            <person name="Morin E."/>
            <person name="Murat C."/>
            <person name="Nolan M."/>
            <person name="Ohm R."/>
            <person name="Pangilinan J."/>
            <person name="Pereira M."/>
            <person name="Perotto S."/>
            <person name="Peter M."/>
            <person name="Riley R."/>
            <person name="Sitrit Y."/>
            <person name="Stielow B."/>
            <person name="Szollosi G."/>
            <person name="Zifcakova L."/>
            <person name="Stursova M."/>
            <person name="Spatafora J.W."/>
            <person name="Tedersoo L."/>
            <person name="Vaario L.-M."/>
            <person name="Yamada A."/>
            <person name="Yan M."/>
            <person name="Wang P."/>
            <person name="Xu J."/>
            <person name="Bruns T."/>
            <person name="Baldrian P."/>
            <person name="Vilgalys R."/>
            <person name="Henrissat B."/>
            <person name="Grigoriev I.V."/>
            <person name="Hibbett D."/>
            <person name="Nagy L.G."/>
            <person name="Martin F.M."/>
        </authorList>
    </citation>
    <scope>NUCLEOTIDE SEQUENCE</scope>
    <source>
        <strain evidence="3">UH-Tt-Lm1</strain>
    </source>
</reference>
<dbReference type="AlphaFoldDB" id="A0A9P6LAP3"/>
<feature type="domain" description="DUF6533" evidence="2">
    <location>
        <begin position="22"/>
        <end position="66"/>
    </location>
</feature>
<keyword evidence="1" id="KW-0472">Membrane</keyword>
<reference evidence="3" key="1">
    <citation type="journal article" date="2020" name="Nat. Commun.">
        <title>Large-scale genome sequencing of mycorrhizal fungi provides insights into the early evolution of symbiotic traits.</title>
        <authorList>
            <person name="Miyauchi S."/>
            <person name="Kiss E."/>
            <person name="Kuo A."/>
            <person name="Drula E."/>
            <person name="Kohler A."/>
            <person name="Sanchez-Garcia M."/>
            <person name="Morin E."/>
            <person name="Andreopoulos B."/>
            <person name="Barry K.W."/>
            <person name="Bonito G."/>
            <person name="Buee M."/>
            <person name="Carver A."/>
            <person name="Chen C."/>
            <person name="Cichocki N."/>
            <person name="Clum A."/>
            <person name="Culley D."/>
            <person name="Crous P.W."/>
            <person name="Fauchery L."/>
            <person name="Girlanda M."/>
            <person name="Hayes R.D."/>
            <person name="Keri Z."/>
            <person name="LaButti K."/>
            <person name="Lipzen A."/>
            <person name="Lombard V."/>
            <person name="Magnuson J."/>
            <person name="Maillard F."/>
            <person name="Murat C."/>
            <person name="Nolan M."/>
            <person name="Ohm R.A."/>
            <person name="Pangilinan J."/>
            <person name="Pereira M.F."/>
            <person name="Perotto S."/>
            <person name="Peter M."/>
            <person name="Pfister S."/>
            <person name="Riley R."/>
            <person name="Sitrit Y."/>
            <person name="Stielow J.B."/>
            <person name="Szollosi G."/>
            <person name="Zifcakova L."/>
            <person name="Stursova M."/>
            <person name="Spatafora J.W."/>
            <person name="Tedersoo L."/>
            <person name="Vaario L.M."/>
            <person name="Yamada A."/>
            <person name="Yan M."/>
            <person name="Wang P."/>
            <person name="Xu J."/>
            <person name="Bruns T."/>
            <person name="Baldrian P."/>
            <person name="Vilgalys R."/>
            <person name="Dunand C."/>
            <person name="Henrissat B."/>
            <person name="Grigoriev I.V."/>
            <person name="Hibbett D."/>
            <person name="Nagy L.G."/>
            <person name="Martin F.M."/>
        </authorList>
    </citation>
    <scope>NUCLEOTIDE SEQUENCE</scope>
    <source>
        <strain evidence="3">UH-Tt-Lm1</strain>
    </source>
</reference>
<evidence type="ECO:0000259" key="2">
    <source>
        <dbReference type="Pfam" id="PF20151"/>
    </source>
</evidence>
<protein>
    <recommendedName>
        <fullName evidence="2">DUF6533 domain-containing protein</fullName>
    </recommendedName>
</protein>
<name>A0A9P6LAP3_9AGAM</name>
<gene>
    <name evidence="3" type="ORF">BJ322DRAFT_542728</name>
</gene>
<evidence type="ECO:0000256" key="1">
    <source>
        <dbReference type="SAM" id="Phobius"/>
    </source>
</evidence>
<evidence type="ECO:0000313" key="4">
    <source>
        <dbReference type="Proteomes" id="UP000736335"/>
    </source>
</evidence>
<organism evidence="3 4">
    <name type="scientific">Thelephora terrestris</name>
    <dbReference type="NCBI Taxonomy" id="56493"/>
    <lineage>
        <taxon>Eukaryota</taxon>
        <taxon>Fungi</taxon>
        <taxon>Dikarya</taxon>
        <taxon>Basidiomycota</taxon>
        <taxon>Agaricomycotina</taxon>
        <taxon>Agaricomycetes</taxon>
        <taxon>Thelephorales</taxon>
        <taxon>Thelephoraceae</taxon>
        <taxon>Thelephora</taxon>
    </lineage>
</organism>
<keyword evidence="4" id="KW-1185">Reference proteome</keyword>
<feature type="transmembrane region" description="Helical" evidence="1">
    <location>
        <begin position="171"/>
        <end position="192"/>
    </location>
</feature>
<dbReference type="OrthoDB" id="3354157at2759"/>
<sequence>MASTVTDPQDISIAWQLQIVTYTHLSFLTIMVHDWLILLDQEIEYVWRRKWDIGKVLFIISRYGTFYDLPIRLVTHITPYGAVNHSTCSILYKIANWTSILCISVSEFILLLRTHALYSGSKWVSIPLSIVYTVGTVTGIIITARYLGTTTLGPPPSPLFIGCYIERDDTIISIDFLILLVFELIVVILTVLKGFRDYKSGTPLMRVIYRDSVFFFLVLFAESLSAILTLALAPVSGTFPPPSDD</sequence>
<dbReference type="Proteomes" id="UP000736335">
    <property type="component" value="Unassembled WGS sequence"/>
</dbReference>
<comment type="caution">
    <text evidence="3">The sequence shown here is derived from an EMBL/GenBank/DDBJ whole genome shotgun (WGS) entry which is preliminary data.</text>
</comment>
<keyword evidence="1" id="KW-0812">Transmembrane</keyword>
<dbReference type="InterPro" id="IPR045340">
    <property type="entry name" value="DUF6533"/>
</dbReference>